<dbReference type="SUPFAM" id="SSF54862">
    <property type="entry name" value="4Fe-4S ferredoxins"/>
    <property type="match status" value="1"/>
</dbReference>
<dbReference type="InterPro" id="IPR009014">
    <property type="entry name" value="Transketo_C/PFOR_II"/>
</dbReference>
<dbReference type="SUPFAM" id="SSF52518">
    <property type="entry name" value="Thiamin diphosphate-binding fold (THDP-binding)"/>
    <property type="match status" value="2"/>
</dbReference>
<dbReference type="Pfam" id="PF00037">
    <property type="entry name" value="Fer4"/>
    <property type="match status" value="1"/>
</dbReference>
<dbReference type="Gene3D" id="3.40.50.920">
    <property type="match status" value="1"/>
</dbReference>
<dbReference type="InterPro" id="IPR017900">
    <property type="entry name" value="4Fe4S_Fe_S_CS"/>
</dbReference>
<dbReference type="PANTHER" id="PTHR32154:SF0">
    <property type="entry name" value="PYRUVATE-FLAVODOXIN OXIDOREDUCTASE-RELATED"/>
    <property type="match status" value="1"/>
</dbReference>
<dbReference type="InterPro" id="IPR050722">
    <property type="entry name" value="Pyruvate:ferred/Flavod_OxRd"/>
</dbReference>
<dbReference type="PANTHER" id="PTHR32154">
    <property type="entry name" value="PYRUVATE-FLAVODOXIN OXIDOREDUCTASE-RELATED"/>
    <property type="match status" value="1"/>
</dbReference>
<gene>
    <name evidence="3" type="ORF">MNBD_GAMMA26-1304</name>
</gene>
<dbReference type="Pfam" id="PF01855">
    <property type="entry name" value="POR_N"/>
    <property type="match status" value="1"/>
</dbReference>
<feature type="domain" description="4Fe-4S ferredoxin-type" evidence="2">
    <location>
        <begin position="789"/>
        <end position="818"/>
    </location>
</feature>
<dbReference type="InterPro" id="IPR017896">
    <property type="entry name" value="4Fe4S_Fe-S-bd"/>
</dbReference>
<evidence type="ECO:0000259" key="2">
    <source>
        <dbReference type="PROSITE" id="PS51379"/>
    </source>
</evidence>
<keyword evidence="3" id="KW-0670">Pyruvate</keyword>
<evidence type="ECO:0000313" key="3">
    <source>
        <dbReference type="EMBL" id="VAX10123.1"/>
    </source>
</evidence>
<dbReference type="EC" id="1.2.7.-" evidence="3"/>
<proteinExistence type="predicted"/>
<dbReference type="SUPFAM" id="SSF52922">
    <property type="entry name" value="TK C-terminal domain-like"/>
    <property type="match status" value="1"/>
</dbReference>
<dbReference type="GO" id="GO:0006979">
    <property type="term" value="P:response to oxidative stress"/>
    <property type="evidence" value="ECO:0007669"/>
    <property type="project" value="TreeGrafter"/>
</dbReference>
<dbReference type="Pfam" id="PF17147">
    <property type="entry name" value="PFOR_II"/>
    <property type="match status" value="1"/>
</dbReference>
<name>A0A3B1BDP0_9ZZZZ</name>
<dbReference type="InterPro" id="IPR029061">
    <property type="entry name" value="THDP-binding"/>
</dbReference>
<dbReference type="InterPro" id="IPR002880">
    <property type="entry name" value="Pyrv_Fd/Flavodoxin_OxRdtase_N"/>
</dbReference>
<dbReference type="PROSITE" id="PS00198">
    <property type="entry name" value="4FE4S_FER_1"/>
    <property type="match status" value="2"/>
</dbReference>
<keyword evidence="1 3" id="KW-0560">Oxidoreductase</keyword>
<organism evidence="3">
    <name type="scientific">hydrothermal vent metagenome</name>
    <dbReference type="NCBI Taxonomy" id="652676"/>
    <lineage>
        <taxon>unclassified sequences</taxon>
        <taxon>metagenomes</taxon>
        <taxon>ecological metagenomes</taxon>
    </lineage>
</organism>
<evidence type="ECO:0000256" key="1">
    <source>
        <dbReference type="ARBA" id="ARBA00023002"/>
    </source>
</evidence>
<feature type="domain" description="4Fe-4S ferredoxin-type" evidence="2">
    <location>
        <begin position="923"/>
        <end position="952"/>
    </location>
</feature>
<accession>A0A3B1BDP0</accession>
<dbReference type="PROSITE" id="PS51379">
    <property type="entry name" value="4FE4S_FER_2"/>
    <property type="match status" value="2"/>
</dbReference>
<dbReference type="InterPro" id="IPR033412">
    <property type="entry name" value="PFOR_II"/>
</dbReference>
<dbReference type="EMBL" id="UOFX01000063">
    <property type="protein sequence ID" value="VAX10123.1"/>
    <property type="molecule type" value="Genomic_DNA"/>
</dbReference>
<protein>
    <submittedName>
        <fullName evidence="3">Pyruvate-flavodoxin oxidoreductase</fullName>
        <ecNumber evidence="3">1.2.7.-</ecNumber>
    </submittedName>
</protein>
<sequence>MNSIAIRLYRRLFAASKGLKEDGVETVLDGNTAVAITEAGITGAAALGSTFPGDAANQAWRSEHERRDADAFGGLLTSCETDGPRGALAAAMGLAMSGGRATAFLSGQDIAAAQDLLRTAVNRHLPLVLHVESNALSGQGPSLGTGHEAIHLCADSGVFTLVATNVQEAVDFALIARRVAERALVPGLVALDGEQTARSLQNVRLASLELAEGFIGASDASIETPTDSQKMLFGDSRRQVPNWHDLDNPVMHGALQGAETYPLGAIGQTAFFEQHVSSILAEALTKFAELTGRDYASVSSHELGSDPEEWPHYAADDAKTVLVVQGSAIETAKAVADHILAATDERVGVVGIHAVRPFPAEELVLLLGGRQNVVVLERAETPLAGDAPLTREIRAAFDRAQENHRYGSQTNPGYPVMNEKSRPRLRTAIYGLGGQPVGAADLIALCEQVESLNGPRHYLGVDLAQSSSAYPKRKVMLDRLKRAYPDIATQGLSAKIAAPDLRPENALTIAVHRLTGQGSEGLTDEAGNYLHLLVGGQLRGRTGQSWDRWGASCTDVITHAADGLQDVGDDVPVDFAVVAAKRPNPLLKPHANVREGGALMVLGAGTDSAIWQGLSAETRAAVKQKNLDLYAVMPRSKGDKIPGVAASDLSREHLLGALFKALLDAERVDIKARRLIPAREEALDSLPAHESGALLASFQTGMAAVRKIEYSALTAPMDAPTRSDKAPMAVSQLKSKGDRYDSLPRFWDQVGVLYKNGQSDNQTADPYITAGTVPPLTSTFRDLSDTRRMLPEFDPTDCSGCGACWTSCPDGAIGAVAVTPGALIDAGIKLAGGDTLRPNSSKLAGRICSQVRTGKASSGTAGKLLEEAYAWLQEKMSLPEDRKQAMDDAFNAVNARIGSLPVAVTEPFFSGLEADKKDSGALLALAVNPNACKNCGICISVCEPGAMKAEKQDDARLQRARETWETWGATPDTSSELIERVSSNPEVGSMAAVMLSRFCAMAVAGGDGAESGSGEKAAVRMALAATEYQQQPLLHSFTKDVAETLQQLKDEIRETLASALPVKNLDAMAADLDQVKDGIVDVGELVSQLETTVEEGNVNAVHLRRLVNLAKALAELHWHLAEGKSGLGRARFGLAIAPGTVAAWAGAYPNNPFQVPVAVDTTGDTAQMAAGLLAGQLRESTEAQRLVRLAKLELEQPTGIQQLRADLDTLSWQDLTEQERALCPPLLLVGNDEALAGRGFSQIAWLLKSKLPVKILVLADLGLGVDDGGFSKAPLAASRDPKADLGLMAMAQRGAYVAQTSVAAADHFRQSVREALKYTGPALIHVHVPSPGRHGFSVNQTMQQAELALNSRAFPLFRYNPEGEGVFGSRITLEGNPEPETAWVANEDGTLFTPAQWALTERRFAARFAPITNGDPAPIALDVWLGLDSSARHGKTPFISVTEEGGEVERIRVDAALAAEIAELGQTWQTLQELAGVKTPFADAIEQATEERVAQQHDAVLVELKSEHQQQASAQQIGAQAEASASVRAQLLKIAGY</sequence>
<dbReference type="Gene3D" id="3.40.50.970">
    <property type="match status" value="2"/>
</dbReference>
<dbReference type="GO" id="GO:0016491">
    <property type="term" value="F:oxidoreductase activity"/>
    <property type="evidence" value="ECO:0007669"/>
    <property type="project" value="UniProtKB-KW"/>
</dbReference>
<reference evidence="3" key="1">
    <citation type="submission" date="2018-06" db="EMBL/GenBank/DDBJ databases">
        <authorList>
            <person name="Zhirakovskaya E."/>
        </authorList>
    </citation>
    <scope>NUCLEOTIDE SEQUENCE</scope>
</reference>